<dbReference type="GO" id="GO:0003908">
    <property type="term" value="F:methylated-DNA-[protein]-cysteine S-methyltransferase activity"/>
    <property type="evidence" value="ECO:0007669"/>
    <property type="project" value="UniProtKB-EC"/>
</dbReference>
<evidence type="ECO:0000259" key="11">
    <source>
        <dbReference type="Pfam" id="PF01035"/>
    </source>
</evidence>
<keyword evidence="8" id="KW-0227">DNA damage</keyword>
<comment type="function">
    <text evidence="2">Involved in the cellular defense against the biological effects of O6-methylguanine (O6-MeG) and O4-methylthymine (O4-MeT) in DNA. Repairs the methylated nucleobase in DNA by stoichiometrically transferring the methyl group to a cysteine residue in the enzyme. This is a suicide reaction: the enzyme is irreversibly inactivated.</text>
</comment>
<comment type="similarity">
    <text evidence="3">Belongs to the MGMT family.</text>
</comment>
<reference evidence="12 15" key="2">
    <citation type="submission" date="2019-04" db="EMBL/GenBank/DDBJ databases">
        <title>Isolation and culture of sulfate reducing bacteria from the cold seep of the South China Sea.</title>
        <authorList>
            <person name="Sun C."/>
            <person name="Liu R."/>
        </authorList>
    </citation>
    <scope>NUCLEOTIDE SEQUENCE [LARGE SCALE GENOMIC DNA]</scope>
    <source>
        <strain evidence="12 15">CS1</strain>
    </source>
</reference>
<keyword evidence="15" id="KW-1185">Reference proteome</keyword>
<evidence type="ECO:0000256" key="7">
    <source>
        <dbReference type="ARBA" id="ARBA00022679"/>
    </source>
</evidence>
<comment type="catalytic activity">
    <reaction evidence="1">
        <text>a 4-O-methyl-thymidine in DNA + L-cysteinyl-[protein] = a thymidine in DNA + S-methyl-L-cysteinyl-[protein]</text>
        <dbReference type="Rhea" id="RHEA:53428"/>
        <dbReference type="Rhea" id="RHEA-COMP:10131"/>
        <dbReference type="Rhea" id="RHEA-COMP:10132"/>
        <dbReference type="Rhea" id="RHEA-COMP:13555"/>
        <dbReference type="Rhea" id="RHEA-COMP:13556"/>
        <dbReference type="ChEBI" id="CHEBI:29950"/>
        <dbReference type="ChEBI" id="CHEBI:82612"/>
        <dbReference type="ChEBI" id="CHEBI:137386"/>
        <dbReference type="ChEBI" id="CHEBI:137387"/>
        <dbReference type="EC" id="2.1.1.63"/>
    </reaction>
</comment>
<evidence type="ECO:0000256" key="1">
    <source>
        <dbReference type="ARBA" id="ARBA00001286"/>
    </source>
</evidence>
<dbReference type="EMBL" id="CP039543">
    <property type="protein sequence ID" value="QJT11344.1"/>
    <property type="molecule type" value="Genomic_DNA"/>
</dbReference>
<reference evidence="13 14" key="1">
    <citation type="submission" date="2018-06" db="EMBL/GenBank/DDBJ databases">
        <title>Complete genome of Desulfovibrio marinus P48SEP.</title>
        <authorList>
            <person name="Crispim J.S."/>
            <person name="Vidigal P.M.P."/>
            <person name="Silva L.C.F."/>
            <person name="Araujo L.C."/>
            <person name="Laguardia C.N."/>
            <person name="Dias R.S."/>
            <person name="Sousa M.P."/>
            <person name="Paula S.O."/>
            <person name="Silva C."/>
        </authorList>
    </citation>
    <scope>NUCLEOTIDE SEQUENCE [LARGE SCALE GENOMIC DNA]</scope>
    <source>
        <strain evidence="13 14">P48SEP</strain>
    </source>
</reference>
<dbReference type="CDD" id="cd06445">
    <property type="entry name" value="ATase"/>
    <property type="match status" value="1"/>
</dbReference>
<dbReference type="PANTHER" id="PTHR46460">
    <property type="entry name" value="METHYLATED-DNA--PROTEIN-CYSTEINE METHYLTRANSFERASE"/>
    <property type="match status" value="1"/>
</dbReference>
<keyword evidence="9" id="KW-0234">DNA repair</keyword>
<dbReference type="Proteomes" id="UP000503251">
    <property type="component" value="Chromosome"/>
</dbReference>
<keyword evidence="6 13" id="KW-0489">Methyltransferase</keyword>
<proteinExistence type="inferred from homology"/>
<dbReference type="PROSITE" id="PS00374">
    <property type="entry name" value="MGMT"/>
    <property type="match status" value="1"/>
</dbReference>
<accession>A0A6P1ZLX9</accession>
<evidence type="ECO:0000313" key="13">
    <source>
        <dbReference type="EMBL" id="TVM36129.1"/>
    </source>
</evidence>
<dbReference type="PANTHER" id="PTHR46460:SF1">
    <property type="entry name" value="METHYLATED-DNA--PROTEIN-CYSTEINE METHYLTRANSFERASE"/>
    <property type="match status" value="1"/>
</dbReference>
<evidence type="ECO:0000256" key="5">
    <source>
        <dbReference type="ARBA" id="ARBA00015377"/>
    </source>
</evidence>
<protein>
    <recommendedName>
        <fullName evidence="5">Methylated-DNA--protein-cysteine methyltransferase</fullName>
        <ecNumber evidence="4">2.1.1.63</ecNumber>
    </recommendedName>
</protein>
<dbReference type="Proteomes" id="UP000434052">
    <property type="component" value="Unassembled WGS sequence"/>
</dbReference>
<evidence type="ECO:0000256" key="2">
    <source>
        <dbReference type="ARBA" id="ARBA00003317"/>
    </source>
</evidence>
<sequence>MPPLSVTLVWNGERLNNISLDFAPEGAAPTPEEELSPRGRAFARGLADYLEGRAADFGLDLDRDIPLDDVSDFSREVLRTLFRSVRFGHTTSYGELAAMSGRPHAARAVGRAMASNRWPLFIPCHRVLSASGGLTGFTGAGLPMKRLLLGIEGASYRDEQSGRHS</sequence>
<evidence type="ECO:0000256" key="8">
    <source>
        <dbReference type="ARBA" id="ARBA00022763"/>
    </source>
</evidence>
<evidence type="ECO:0000313" key="15">
    <source>
        <dbReference type="Proteomes" id="UP000503251"/>
    </source>
</evidence>
<dbReference type="InterPro" id="IPR014048">
    <property type="entry name" value="MethylDNA_cys_MeTrfase_DNA-bd"/>
</dbReference>
<dbReference type="AlphaFoldDB" id="A0A6P1ZLX9"/>
<dbReference type="OrthoDB" id="9802228at2"/>
<dbReference type="SUPFAM" id="SSF46767">
    <property type="entry name" value="Methylated DNA-protein cysteine methyltransferase, C-terminal domain"/>
    <property type="match status" value="1"/>
</dbReference>
<gene>
    <name evidence="13" type="ORF">DQK91_04580</name>
    <name evidence="12" type="ORF">E8L03_13855</name>
</gene>
<evidence type="ECO:0000256" key="6">
    <source>
        <dbReference type="ARBA" id="ARBA00022603"/>
    </source>
</evidence>
<dbReference type="InterPro" id="IPR036388">
    <property type="entry name" value="WH-like_DNA-bd_sf"/>
</dbReference>
<dbReference type="GO" id="GO:0032259">
    <property type="term" value="P:methylation"/>
    <property type="evidence" value="ECO:0007669"/>
    <property type="project" value="UniProtKB-KW"/>
</dbReference>
<comment type="catalytic activity">
    <reaction evidence="10">
        <text>a 6-O-methyl-2'-deoxyguanosine in DNA + L-cysteinyl-[protein] = S-methyl-L-cysteinyl-[protein] + a 2'-deoxyguanosine in DNA</text>
        <dbReference type="Rhea" id="RHEA:24000"/>
        <dbReference type="Rhea" id="RHEA-COMP:10131"/>
        <dbReference type="Rhea" id="RHEA-COMP:10132"/>
        <dbReference type="Rhea" id="RHEA-COMP:11367"/>
        <dbReference type="Rhea" id="RHEA-COMP:11368"/>
        <dbReference type="ChEBI" id="CHEBI:29950"/>
        <dbReference type="ChEBI" id="CHEBI:82612"/>
        <dbReference type="ChEBI" id="CHEBI:85445"/>
        <dbReference type="ChEBI" id="CHEBI:85448"/>
        <dbReference type="EC" id="2.1.1.63"/>
    </reaction>
</comment>
<evidence type="ECO:0000256" key="4">
    <source>
        <dbReference type="ARBA" id="ARBA00011918"/>
    </source>
</evidence>
<organism evidence="13 14">
    <name type="scientific">Oceanidesulfovibrio marinus</name>
    <dbReference type="NCBI Taxonomy" id="370038"/>
    <lineage>
        <taxon>Bacteria</taxon>
        <taxon>Pseudomonadati</taxon>
        <taxon>Thermodesulfobacteriota</taxon>
        <taxon>Desulfovibrionia</taxon>
        <taxon>Desulfovibrionales</taxon>
        <taxon>Desulfovibrionaceae</taxon>
        <taxon>Oceanidesulfovibrio</taxon>
    </lineage>
</organism>
<evidence type="ECO:0000256" key="9">
    <source>
        <dbReference type="ARBA" id="ARBA00023204"/>
    </source>
</evidence>
<dbReference type="Pfam" id="PF01035">
    <property type="entry name" value="DNA_binding_1"/>
    <property type="match status" value="1"/>
</dbReference>
<dbReference type="InterPro" id="IPR036217">
    <property type="entry name" value="MethylDNA_cys_MeTrfase_DNAb"/>
</dbReference>
<dbReference type="NCBIfam" id="TIGR00589">
    <property type="entry name" value="ogt"/>
    <property type="match status" value="1"/>
</dbReference>
<dbReference type="GO" id="GO:0006281">
    <property type="term" value="P:DNA repair"/>
    <property type="evidence" value="ECO:0007669"/>
    <property type="project" value="UniProtKB-KW"/>
</dbReference>
<keyword evidence="7 13" id="KW-0808">Transferase</keyword>
<feature type="domain" description="Methylated-DNA-[protein]-cysteine S-methyltransferase DNA binding" evidence="11">
    <location>
        <begin position="72"/>
        <end position="153"/>
    </location>
</feature>
<name>A0A6P1ZLX9_9BACT</name>
<dbReference type="InterPro" id="IPR001497">
    <property type="entry name" value="MethylDNA_cys_MeTrfase_AS"/>
</dbReference>
<evidence type="ECO:0000256" key="10">
    <source>
        <dbReference type="ARBA" id="ARBA00049348"/>
    </source>
</evidence>
<evidence type="ECO:0000256" key="3">
    <source>
        <dbReference type="ARBA" id="ARBA00008711"/>
    </source>
</evidence>
<dbReference type="EC" id="2.1.1.63" evidence="4"/>
<evidence type="ECO:0000313" key="14">
    <source>
        <dbReference type="Proteomes" id="UP000434052"/>
    </source>
</evidence>
<evidence type="ECO:0000313" key="12">
    <source>
        <dbReference type="EMBL" id="QJT11344.1"/>
    </source>
</evidence>
<dbReference type="EMBL" id="QMIF01000002">
    <property type="protein sequence ID" value="TVM36129.1"/>
    <property type="molecule type" value="Genomic_DNA"/>
</dbReference>
<dbReference type="Gene3D" id="1.10.10.10">
    <property type="entry name" value="Winged helix-like DNA-binding domain superfamily/Winged helix DNA-binding domain"/>
    <property type="match status" value="1"/>
</dbReference>
<dbReference type="FunFam" id="1.10.10.10:FF:000214">
    <property type="entry name" value="Methylated-DNA--protein-cysteine methyltransferase"/>
    <property type="match status" value="1"/>
</dbReference>